<dbReference type="EMBL" id="JAPTMU010000149">
    <property type="protein sequence ID" value="KAJ4921036.1"/>
    <property type="molecule type" value="Genomic_DNA"/>
</dbReference>
<sequence length="67" mass="7030">SSAATLTPPTLITPTNQRSGLAKPLHHEAPPPCQSSGTGSLRASRGGGSESFQRRRIRGGNDEFSLE</sequence>
<protein>
    <submittedName>
        <fullName evidence="2">Uncharacterized protein</fullName>
    </submittedName>
</protein>
<name>A0AAD6AA96_9TELE</name>
<comment type="caution">
    <text evidence="2">The sequence shown here is derived from an EMBL/GenBank/DDBJ whole genome shotgun (WGS) entry which is preliminary data.</text>
</comment>
<organism evidence="2 3">
    <name type="scientific">Pogonophryne albipinna</name>
    <dbReference type="NCBI Taxonomy" id="1090488"/>
    <lineage>
        <taxon>Eukaryota</taxon>
        <taxon>Metazoa</taxon>
        <taxon>Chordata</taxon>
        <taxon>Craniata</taxon>
        <taxon>Vertebrata</taxon>
        <taxon>Euteleostomi</taxon>
        <taxon>Actinopterygii</taxon>
        <taxon>Neopterygii</taxon>
        <taxon>Teleostei</taxon>
        <taxon>Neoteleostei</taxon>
        <taxon>Acanthomorphata</taxon>
        <taxon>Eupercaria</taxon>
        <taxon>Perciformes</taxon>
        <taxon>Notothenioidei</taxon>
        <taxon>Pogonophryne</taxon>
    </lineage>
</organism>
<evidence type="ECO:0000256" key="1">
    <source>
        <dbReference type="SAM" id="MobiDB-lite"/>
    </source>
</evidence>
<evidence type="ECO:0000313" key="3">
    <source>
        <dbReference type="Proteomes" id="UP001219934"/>
    </source>
</evidence>
<dbReference type="AlphaFoldDB" id="A0AAD6AA96"/>
<accession>A0AAD6AA96</accession>
<feature type="region of interest" description="Disordered" evidence="1">
    <location>
        <begin position="1"/>
        <end position="67"/>
    </location>
</feature>
<feature type="non-terminal residue" evidence="2">
    <location>
        <position position="1"/>
    </location>
</feature>
<reference evidence="2" key="1">
    <citation type="submission" date="2022-11" db="EMBL/GenBank/DDBJ databases">
        <title>Chromosome-level genome of Pogonophryne albipinna.</title>
        <authorList>
            <person name="Jo E."/>
        </authorList>
    </citation>
    <scope>NUCLEOTIDE SEQUENCE</scope>
    <source>
        <strain evidence="2">SGF0006</strain>
        <tissue evidence="2">Muscle</tissue>
    </source>
</reference>
<evidence type="ECO:0000313" key="2">
    <source>
        <dbReference type="EMBL" id="KAJ4921036.1"/>
    </source>
</evidence>
<proteinExistence type="predicted"/>
<feature type="compositionally biased region" description="Low complexity" evidence="1">
    <location>
        <begin position="1"/>
        <end position="15"/>
    </location>
</feature>
<gene>
    <name evidence="2" type="ORF">JOQ06_007941</name>
</gene>
<keyword evidence="3" id="KW-1185">Reference proteome</keyword>
<dbReference type="Proteomes" id="UP001219934">
    <property type="component" value="Unassembled WGS sequence"/>
</dbReference>
<feature type="non-terminal residue" evidence="2">
    <location>
        <position position="67"/>
    </location>
</feature>